<reference evidence="4" key="1">
    <citation type="submission" date="2019-08" db="EMBL/GenBank/DDBJ databases">
        <title>Limnoglobus roseus gen. nov., sp. nov., a novel freshwater planctomycete with a giant genome from the family Gemmataceae.</title>
        <authorList>
            <person name="Kulichevskaya I.S."/>
            <person name="Naumoff D.G."/>
            <person name="Miroshnikov K."/>
            <person name="Ivanova A."/>
            <person name="Philippov D.A."/>
            <person name="Hakobyan A."/>
            <person name="Rijpstra I.C."/>
            <person name="Sinninghe Damste J.S."/>
            <person name="Liesack W."/>
            <person name="Dedysh S.N."/>
        </authorList>
    </citation>
    <scope>NUCLEOTIDE SEQUENCE [LARGE SCALE GENOMIC DNA]</scope>
    <source>
        <strain evidence="4">PX52</strain>
    </source>
</reference>
<feature type="chain" id="PRO_5023064368" evidence="2">
    <location>
        <begin position="20"/>
        <end position="100"/>
    </location>
</feature>
<dbReference type="EMBL" id="CP042425">
    <property type="protein sequence ID" value="QEL20132.1"/>
    <property type="molecule type" value="Genomic_DNA"/>
</dbReference>
<dbReference type="Proteomes" id="UP000324974">
    <property type="component" value="Chromosome"/>
</dbReference>
<dbReference type="RefSeq" id="WP_149114456.1">
    <property type="nucleotide sequence ID" value="NZ_CP042425.1"/>
</dbReference>
<evidence type="ECO:0000256" key="2">
    <source>
        <dbReference type="SAM" id="SignalP"/>
    </source>
</evidence>
<dbReference type="KEGG" id="lrs:PX52LOC_07220"/>
<feature type="region of interest" description="Disordered" evidence="1">
    <location>
        <begin position="77"/>
        <end position="100"/>
    </location>
</feature>
<evidence type="ECO:0000313" key="4">
    <source>
        <dbReference type="Proteomes" id="UP000324974"/>
    </source>
</evidence>
<evidence type="ECO:0000256" key="1">
    <source>
        <dbReference type="SAM" id="MobiDB-lite"/>
    </source>
</evidence>
<proteinExistence type="predicted"/>
<feature type="signal peptide" evidence="2">
    <location>
        <begin position="1"/>
        <end position="19"/>
    </location>
</feature>
<accession>A0A5C1AQX5</accession>
<feature type="compositionally biased region" description="Polar residues" evidence="1">
    <location>
        <begin position="89"/>
        <end position="100"/>
    </location>
</feature>
<keyword evidence="4" id="KW-1185">Reference proteome</keyword>
<dbReference type="AlphaFoldDB" id="A0A5C1AQX5"/>
<name>A0A5C1AQX5_9BACT</name>
<protein>
    <submittedName>
        <fullName evidence="3">Uncharacterized protein</fullName>
    </submittedName>
</protein>
<gene>
    <name evidence="3" type="ORF">PX52LOC_07220</name>
</gene>
<evidence type="ECO:0000313" key="3">
    <source>
        <dbReference type="EMBL" id="QEL20132.1"/>
    </source>
</evidence>
<sequence>MLCKWVRVSLVGWSLAVFAWGMTTPAATAKEPEGFVVHEWGTFSTFSGADGTPLKFTPNDTDLPPLVFDERRPIVNSKRVDSFKPPRAAQSSIRASGVNP</sequence>
<organism evidence="3 4">
    <name type="scientific">Limnoglobus roseus</name>
    <dbReference type="NCBI Taxonomy" id="2598579"/>
    <lineage>
        <taxon>Bacteria</taxon>
        <taxon>Pseudomonadati</taxon>
        <taxon>Planctomycetota</taxon>
        <taxon>Planctomycetia</taxon>
        <taxon>Gemmatales</taxon>
        <taxon>Gemmataceae</taxon>
        <taxon>Limnoglobus</taxon>
    </lineage>
</organism>
<keyword evidence="2" id="KW-0732">Signal</keyword>